<sequence length="65" mass="7761">MPSSVIASFNYDKKNSKLEIRFVSGLKYSYFDVPVNIYEGMRRSRSKGTYFNQKIKDKYNFERMS</sequence>
<proteinExistence type="predicted"/>
<evidence type="ECO:0000259" key="1">
    <source>
        <dbReference type="Pfam" id="PF13619"/>
    </source>
</evidence>
<gene>
    <name evidence="2" type="ORF">C8N28_2181</name>
</gene>
<dbReference type="EMBL" id="SMGO01000002">
    <property type="protein sequence ID" value="TCK83579.1"/>
    <property type="molecule type" value="Genomic_DNA"/>
</dbReference>
<name>A0A4R1M1U3_9SPHI</name>
<comment type="caution">
    <text evidence="2">The sequence shown here is derived from an EMBL/GenBank/DDBJ whole genome shotgun (WGS) entry which is preliminary data.</text>
</comment>
<dbReference type="InterPro" id="IPR025309">
    <property type="entry name" value="KTSC_dom"/>
</dbReference>
<reference evidence="2 3" key="1">
    <citation type="submission" date="2019-03" db="EMBL/GenBank/DDBJ databases">
        <title>Genomic Encyclopedia of Archaeal and Bacterial Type Strains, Phase II (KMG-II): from individual species to whole genera.</title>
        <authorList>
            <person name="Goeker M."/>
        </authorList>
    </citation>
    <scope>NUCLEOTIDE SEQUENCE [LARGE SCALE GENOMIC DNA]</scope>
    <source>
        <strain evidence="2 3">DSM 22554</strain>
    </source>
</reference>
<evidence type="ECO:0000313" key="2">
    <source>
        <dbReference type="EMBL" id="TCK83579.1"/>
    </source>
</evidence>
<dbReference type="AlphaFoldDB" id="A0A4R1M1U3"/>
<keyword evidence="3" id="KW-1185">Reference proteome</keyword>
<protein>
    <submittedName>
        <fullName evidence="2">KTSC domain-containing protein</fullName>
    </submittedName>
</protein>
<feature type="domain" description="KTSC" evidence="1">
    <location>
        <begin position="3"/>
        <end position="59"/>
    </location>
</feature>
<evidence type="ECO:0000313" key="3">
    <source>
        <dbReference type="Proteomes" id="UP000294616"/>
    </source>
</evidence>
<organism evidence="2 3">
    <name type="scientific">Albibacterium bauzanense</name>
    <dbReference type="NCBI Taxonomy" id="653929"/>
    <lineage>
        <taxon>Bacteria</taxon>
        <taxon>Pseudomonadati</taxon>
        <taxon>Bacteroidota</taxon>
        <taxon>Sphingobacteriia</taxon>
        <taxon>Sphingobacteriales</taxon>
        <taxon>Sphingobacteriaceae</taxon>
        <taxon>Albibacterium</taxon>
    </lineage>
</organism>
<accession>A0A4R1M1U3</accession>
<dbReference type="Pfam" id="PF13619">
    <property type="entry name" value="KTSC"/>
    <property type="match status" value="1"/>
</dbReference>
<dbReference type="Proteomes" id="UP000294616">
    <property type="component" value="Unassembled WGS sequence"/>
</dbReference>
<dbReference type="RefSeq" id="WP_165870320.1">
    <property type="nucleotide sequence ID" value="NZ_SMGO01000002.1"/>
</dbReference>